<feature type="compositionally biased region" description="Basic and acidic residues" evidence="1">
    <location>
        <begin position="134"/>
        <end position="149"/>
    </location>
</feature>
<reference evidence="3" key="1">
    <citation type="journal article" date="2008" name="Nat. Genet.">
        <title>The Pristionchus pacificus genome provides a unique perspective on nematode lifestyle and parasitism.</title>
        <authorList>
            <person name="Dieterich C."/>
            <person name="Clifton S.W."/>
            <person name="Schuster L.N."/>
            <person name="Chinwalla A."/>
            <person name="Delehaunty K."/>
            <person name="Dinkelacker I."/>
            <person name="Fulton L."/>
            <person name="Fulton R."/>
            <person name="Godfrey J."/>
            <person name="Minx P."/>
            <person name="Mitreva M."/>
            <person name="Roeseler W."/>
            <person name="Tian H."/>
            <person name="Witte H."/>
            <person name="Yang S.P."/>
            <person name="Wilson R.K."/>
            <person name="Sommer R.J."/>
        </authorList>
    </citation>
    <scope>NUCLEOTIDE SEQUENCE [LARGE SCALE GENOMIC DNA]</scope>
    <source>
        <strain evidence="3">PS312</strain>
    </source>
</reference>
<feature type="region of interest" description="Disordered" evidence="1">
    <location>
        <begin position="117"/>
        <end position="155"/>
    </location>
</feature>
<dbReference type="Proteomes" id="UP000005239">
    <property type="component" value="Unassembled WGS sequence"/>
</dbReference>
<dbReference type="AlphaFoldDB" id="A0A2A6CUB2"/>
<accession>A0A8R1Y925</accession>
<accession>A0A2A6CUB2</accession>
<feature type="compositionally biased region" description="Polar residues" evidence="1">
    <location>
        <begin position="12"/>
        <end position="30"/>
    </location>
</feature>
<organism evidence="2 3">
    <name type="scientific">Pristionchus pacificus</name>
    <name type="common">Parasitic nematode worm</name>
    <dbReference type="NCBI Taxonomy" id="54126"/>
    <lineage>
        <taxon>Eukaryota</taxon>
        <taxon>Metazoa</taxon>
        <taxon>Ecdysozoa</taxon>
        <taxon>Nematoda</taxon>
        <taxon>Chromadorea</taxon>
        <taxon>Rhabditida</taxon>
        <taxon>Rhabditina</taxon>
        <taxon>Diplogasteromorpha</taxon>
        <taxon>Diplogasteroidea</taxon>
        <taxon>Neodiplogasteridae</taxon>
        <taxon>Pristionchus</taxon>
    </lineage>
</organism>
<reference evidence="2" key="2">
    <citation type="submission" date="2022-06" db="UniProtKB">
        <authorList>
            <consortium name="EnsemblMetazoa"/>
        </authorList>
    </citation>
    <scope>IDENTIFICATION</scope>
    <source>
        <strain evidence="2">PS312</strain>
    </source>
</reference>
<evidence type="ECO:0000313" key="3">
    <source>
        <dbReference type="Proteomes" id="UP000005239"/>
    </source>
</evidence>
<evidence type="ECO:0000256" key="1">
    <source>
        <dbReference type="SAM" id="MobiDB-lite"/>
    </source>
</evidence>
<dbReference type="EnsemblMetazoa" id="PPA03403.1">
    <property type="protein sequence ID" value="PPA03403.1"/>
    <property type="gene ID" value="WBGene00092957"/>
</dbReference>
<keyword evidence="3" id="KW-1185">Reference proteome</keyword>
<evidence type="ECO:0000313" key="2">
    <source>
        <dbReference type="EnsemblMetazoa" id="PPA03403.1"/>
    </source>
</evidence>
<proteinExistence type="predicted"/>
<sequence length="264" mass="29565">MMGMHRMGYPRGQTTMNSSSTSRSQPISESARQVVDLSMIVLRAMKQEVVEDDEIAAPSQLLDVSMKVLRAMKQEVVDDDVSRSPSQNDSTMAAPVYSSTAHLSTACTIPVKTKIDQETEIPEEEGNHSKTLTNKKESENHRGTKRRADGDDDDEISLRRIKTEVIPVEEELDMSGIPPKYRQQFEEWQTALTTSSGMMKDIMASGMDLTSLMDGLTEEQKEDARKYMSMIKEGLTAFSDLYEKWQQKKFSTSSDASSDSSVPQ</sequence>
<gene>
    <name evidence="2" type="primary">WBGene00092957</name>
</gene>
<feature type="region of interest" description="Disordered" evidence="1">
    <location>
        <begin position="1"/>
        <end position="30"/>
    </location>
</feature>
<protein>
    <submittedName>
        <fullName evidence="2">Uncharacterized protein</fullName>
    </submittedName>
</protein>
<name>A0A2A6CUB2_PRIPA</name>